<evidence type="ECO:0000313" key="4">
    <source>
        <dbReference type="Proteomes" id="UP000177798"/>
    </source>
</evidence>
<evidence type="ECO:0000256" key="1">
    <source>
        <dbReference type="SAM" id="Phobius"/>
    </source>
</evidence>
<protein>
    <recommendedName>
        <fullName evidence="2">J domain-containing protein</fullName>
    </recommendedName>
</protein>
<dbReference type="OMA" id="NGHPLCK"/>
<dbReference type="InterPro" id="IPR050817">
    <property type="entry name" value="DjlA_DnaK_co-chaperone"/>
</dbReference>
<gene>
    <name evidence="3" type="ORF">sscle_12g086870</name>
</gene>
<dbReference type="EMBL" id="CP017825">
    <property type="protein sequence ID" value="APA13917.1"/>
    <property type="molecule type" value="Genomic_DNA"/>
</dbReference>
<keyword evidence="1" id="KW-0472">Membrane</keyword>
<dbReference type="RefSeq" id="XP_001588060.1">
    <property type="nucleotide sequence ID" value="XM_001588010.1"/>
</dbReference>
<dbReference type="CDD" id="cd06257">
    <property type="entry name" value="DnaJ"/>
    <property type="match status" value="1"/>
</dbReference>
<dbReference type="SUPFAM" id="SSF46565">
    <property type="entry name" value="Chaperone J-domain"/>
    <property type="match status" value="1"/>
</dbReference>
<name>A0A1D9QG49_SCLS1</name>
<dbReference type="InterPro" id="IPR036869">
    <property type="entry name" value="J_dom_sf"/>
</dbReference>
<dbReference type="KEGG" id="ssl:SS1G_11303"/>
<dbReference type="Gene3D" id="1.10.287.110">
    <property type="entry name" value="DnaJ domain"/>
    <property type="match status" value="1"/>
</dbReference>
<reference evidence="4" key="1">
    <citation type="journal article" date="2017" name="Genome Biol. Evol.">
        <title>The complete genome sequence of the phytopathogenic fungus Sclerotinia sclerotiorum reveals insights into the genome architecture of broad host range pathogens.</title>
        <authorList>
            <person name="Derbyshire M."/>
            <person name="Denton-Giles M."/>
            <person name="Hegedus D."/>
            <person name="Seifbarghy S."/>
            <person name="Rollins J."/>
            <person name="van Kan J."/>
            <person name="Seidl M.F."/>
            <person name="Faino L."/>
            <person name="Mbengue M."/>
            <person name="Navaud O."/>
            <person name="Raffaele S."/>
            <person name="Hammond-Kosack K."/>
            <person name="Heard S."/>
            <person name="Oliver R."/>
        </authorList>
    </citation>
    <scope>NUCLEOTIDE SEQUENCE [LARGE SCALE GENOMIC DNA]</scope>
    <source>
        <strain evidence="4">ATCC 18683 / 1980 / Ss-1</strain>
    </source>
</reference>
<dbReference type="VEuPathDB" id="FungiDB:sscle_12g086870"/>
<dbReference type="InterPro" id="IPR001623">
    <property type="entry name" value="DnaJ_domain"/>
</dbReference>
<dbReference type="OrthoDB" id="17458at2759"/>
<organism evidence="3 4">
    <name type="scientific">Sclerotinia sclerotiorum (strain ATCC 18683 / 1980 / Ss-1)</name>
    <name type="common">White mold</name>
    <name type="synonym">Whetzelinia sclerotiorum</name>
    <dbReference type="NCBI Taxonomy" id="665079"/>
    <lineage>
        <taxon>Eukaryota</taxon>
        <taxon>Fungi</taxon>
        <taxon>Dikarya</taxon>
        <taxon>Ascomycota</taxon>
        <taxon>Pezizomycotina</taxon>
        <taxon>Leotiomycetes</taxon>
        <taxon>Helotiales</taxon>
        <taxon>Sclerotiniaceae</taxon>
        <taxon>Sclerotinia</taxon>
    </lineage>
</organism>
<proteinExistence type="predicted"/>
<evidence type="ECO:0000259" key="2">
    <source>
        <dbReference type="PROSITE" id="PS50076"/>
    </source>
</evidence>
<dbReference type="AlphaFoldDB" id="A0A1D9QG49"/>
<accession>A0A1D9QG49</accession>
<dbReference type="Proteomes" id="UP000177798">
    <property type="component" value="Chromosome 12"/>
</dbReference>
<evidence type="ECO:0000313" key="3">
    <source>
        <dbReference type="EMBL" id="APA13917.1"/>
    </source>
</evidence>
<dbReference type="PANTHER" id="PTHR24074">
    <property type="entry name" value="CO-CHAPERONE PROTEIN DJLA"/>
    <property type="match status" value="1"/>
</dbReference>
<sequence>MLKKSGILLSSCSNLQCYYASSHISTTSLSYPFTSQNHQPQYLSRRRKYAIVSDGRSANQHGGLRWPELTSAHAVPTPYQIFNQKKGSPYSKRRFYELVKLYHPDKHGIDTNDGLDYDTKLSRYRLIIAANDILSNPVKRSAYDTYGAGWNGCPDVLDPRDRHGDNRGWAGPGGPAQNATWEDWERWYKRDAKGQQEPQFLSNGAFVLLIAIFVVVGGLGQLTRLDNYSMKFLEQRDTLHDKMSKDLRQRRKETKYEFGSREERIHSFLRQRQDPLEETYRKLLPNPEICSSKDIKQRSMVVYQPPKNMPKE</sequence>
<feature type="domain" description="J" evidence="2">
    <location>
        <begin position="68"/>
        <end position="147"/>
    </location>
</feature>
<dbReference type="PROSITE" id="PS50076">
    <property type="entry name" value="DNAJ_2"/>
    <property type="match status" value="1"/>
</dbReference>
<keyword evidence="1" id="KW-1133">Transmembrane helix</keyword>
<keyword evidence="1" id="KW-0812">Transmembrane</keyword>
<feature type="transmembrane region" description="Helical" evidence="1">
    <location>
        <begin position="200"/>
        <end position="222"/>
    </location>
</feature>